<dbReference type="InterPro" id="IPR020449">
    <property type="entry name" value="Tscrpt_reg_AraC-type_HTH"/>
</dbReference>
<dbReference type="InterPro" id="IPR018060">
    <property type="entry name" value="HTH_AraC"/>
</dbReference>
<dbReference type="Pfam" id="PF12833">
    <property type="entry name" value="HTH_18"/>
    <property type="match status" value="1"/>
</dbReference>
<dbReference type="SUPFAM" id="SSF46689">
    <property type="entry name" value="Homeodomain-like"/>
    <property type="match status" value="1"/>
</dbReference>
<dbReference type="PRINTS" id="PR00032">
    <property type="entry name" value="HTHARAC"/>
</dbReference>
<dbReference type="Proteomes" id="UP000183461">
    <property type="component" value="Unassembled WGS sequence"/>
</dbReference>
<feature type="domain" description="HTH araC/xylS-type" evidence="4">
    <location>
        <begin position="156"/>
        <end position="254"/>
    </location>
</feature>
<proteinExistence type="predicted"/>
<keyword evidence="2 5" id="KW-0238">DNA-binding</keyword>
<name>A0A1K1PSN6_RUMFL</name>
<dbReference type="SMART" id="SM00342">
    <property type="entry name" value="HTH_ARAC"/>
    <property type="match status" value="1"/>
</dbReference>
<keyword evidence="3" id="KW-0804">Transcription</keyword>
<gene>
    <name evidence="5" type="ORF">SAMN02910280_0124</name>
</gene>
<dbReference type="Gene3D" id="1.10.10.60">
    <property type="entry name" value="Homeodomain-like"/>
    <property type="match status" value="1"/>
</dbReference>
<reference evidence="5 6" key="1">
    <citation type="submission" date="2016-11" db="EMBL/GenBank/DDBJ databases">
        <authorList>
            <person name="Jaros S."/>
            <person name="Januszkiewicz K."/>
            <person name="Wedrychowicz H."/>
        </authorList>
    </citation>
    <scope>NUCLEOTIDE SEQUENCE [LARGE SCALE GENOMIC DNA]</scope>
    <source>
        <strain evidence="5 6">YL228</strain>
    </source>
</reference>
<evidence type="ECO:0000313" key="5">
    <source>
        <dbReference type="EMBL" id="SFW50639.1"/>
    </source>
</evidence>
<evidence type="ECO:0000256" key="3">
    <source>
        <dbReference type="ARBA" id="ARBA00023163"/>
    </source>
</evidence>
<evidence type="ECO:0000313" key="6">
    <source>
        <dbReference type="Proteomes" id="UP000183461"/>
    </source>
</evidence>
<dbReference type="RefSeq" id="WP_072301186.1">
    <property type="nucleotide sequence ID" value="NZ_FPIP01000010.1"/>
</dbReference>
<dbReference type="GO" id="GO:0003700">
    <property type="term" value="F:DNA-binding transcription factor activity"/>
    <property type="evidence" value="ECO:0007669"/>
    <property type="project" value="InterPro"/>
</dbReference>
<dbReference type="PANTHER" id="PTHR47893">
    <property type="entry name" value="REGULATORY PROTEIN PCHR"/>
    <property type="match status" value="1"/>
</dbReference>
<dbReference type="PROSITE" id="PS00041">
    <property type="entry name" value="HTH_ARAC_FAMILY_1"/>
    <property type="match status" value="1"/>
</dbReference>
<dbReference type="PROSITE" id="PS01124">
    <property type="entry name" value="HTH_ARAC_FAMILY_2"/>
    <property type="match status" value="1"/>
</dbReference>
<protein>
    <submittedName>
        <fullName evidence="5">AraC-type DNA-binding protein</fullName>
    </submittedName>
</protein>
<dbReference type="InterPro" id="IPR009057">
    <property type="entry name" value="Homeodomain-like_sf"/>
</dbReference>
<keyword evidence="1" id="KW-0805">Transcription regulation</keyword>
<dbReference type="GO" id="GO:0043565">
    <property type="term" value="F:sequence-specific DNA binding"/>
    <property type="evidence" value="ECO:0007669"/>
    <property type="project" value="InterPro"/>
</dbReference>
<sequence>MAEFQIFPDIRLIVGRADDISKENSIEVSFCRSGICEYFINGEYSYLTANNCIIAVRDERSDCHTVCSADYCGITLLIDSSYNSNAFSELLDMPDILRNMQSCEQHIFTADDNMQRLFSEIDDTSGTSMLRIKVLELLMLMGGKSGSAAESRGHIRKIGSFICENLCEHYTIAQLSELYGIDQTTMKNRFRQTFGCPVYTYAKNRKMFRAAELLRNTEMKIIDIAEEVGYCNASKFSSAFRDVMGIAPKNYQMERKRKRKFKKRSILPQLDY</sequence>
<organism evidence="5 6">
    <name type="scientific">Ruminococcus flavefaciens</name>
    <dbReference type="NCBI Taxonomy" id="1265"/>
    <lineage>
        <taxon>Bacteria</taxon>
        <taxon>Bacillati</taxon>
        <taxon>Bacillota</taxon>
        <taxon>Clostridia</taxon>
        <taxon>Eubacteriales</taxon>
        <taxon>Oscillospiraceae</taxon>
        <taxon>Ruminococcus</taxon>
    </lineage>
</organism>
<accession>A0A1K1PSN6</accession>
<evidence type="ECO:0000256" key="1">
    <source>
        <dbReference type="ARBA" id="ARBA00023015"/>
    </source>
</evidence>
<evidence type="ECO:0000256" key="2">
    <source>
        <dbReference type="ARBA" id="ARBA00023125"/>
    </source>
</evidence>
<dbReference type="AlphaFoldDB" id="A0A1K1PSN6"/>
<dbReference type="PANTHER" id="PTHR47893:SF1">
    <property type="entry name" value="REGULATORY PROTEIN PCHR"/>
    <property type="match status" value="1"/>
</dbReference>
<dbReference type="InterPro" id="IPR018062">
    <property type="entry name" value="HTH_AraC-typ_CS"/>
</dbReference>
<dbReference type="EMBL" id="FPIP01000010">
    <property type="protein sequence ID" value="SFW50639.1"/>
    <property type="molecule type" value="Genomic_DNA"/>
</dbReference>
<dbReference type="InterPro" id="IPR053142">
    <property type="entry name" value="PchR_regulatory_protein"/>
</dbReference>
<evidence type="ECO:0000259" key="4">
    <source>
        <dbReference type="PROSITE" id="PS01124"/>
    </source>
</evidence>